<dbReference type="Pfam" id="PF06779">
    <property type="entry name" value="MFS_4"/>
    <property type="match status" value="1"/>
</dbReference>
<organism evidence="6 7">
    <name type="scientific">Acidiphilium cryptum (strain JF-5)</name>
    <dbReference type="NCBI Taxonomy" id="349163"/>
    <lineage>
        <taxon>Bacteria</taxon>
        <taxon>Pseudomonadati</taxon>
        <taxon>Pseudomonadota</taxon>
        <taxon>Alphaproteobacteria</taxon>
        <taxon>Acetobacterales</taxon>
        <taxon>Acidocellaceae</taxon>
        <taxon>Acidiphilium</taxon>
    </lineage>
</organism>
<protein>
    <submittedName>
        <fullName evidence="6">Major facilitator superfamily MFS_1</fullName>
    </submittedName>
</protein>
<accession>A5FXD1</accession>
<evidence type="ECO:0000256" key="2">
    <source>
        <dbReference type="ARBA" id="ARBA00022989"/>
    </source>
</evidence>
<feature type="transmembrane region" description="Helical" evidence="4">
    <location>
        <begin position="21"/>
        <end position="40"/>
    </location>
</feature>
<feature type="transmembrane region" description="Helical" evidence="4">
    <location>
        <begin position="285"/>
        <end position="307"/>
    </location>
</feature>
<feature type="transmembrane region" description="Helical" evidence="4">
    <location>
        <begin position="178"/>
        <end position="198"/>
    </location>
</feature>
<dbReference type="PANTHER" id="PTHR23537">
    <property type="match status" value="1"/>
</dbReference>
<keyword evidence="3 4" id="KW-0472">Membrane</keyword>
<sequence length="405" mass="42196">MSSIAAPPTATTATDREAAKVMAAGIASMVLTVGLARFLYTPLLPVMQEQAHLSVTGGGWLATINYAGYMTGTLLIAAIGDLRTRFLFYRALLVIAVITTAAMGLTTSLVAWAVLRFFAGMTAVGALLLGTGLMLAWLRHHGRRLELGVPFGGLGLGIVVSGLLPMAMAFRLDWSGEWIASGLFGIVFLIPAWIWMPMPPQADAAGPAALADTPPVARWMALFVAAYFCAGVGYVVSATFIVALVAHLPALRGMGNLVWVVVGLGAIPTAPLWDRVARRTGDIRALLAAFALLTLSIAIGATTRGVALSLVGAALYGCSFNGITSMTLTIIGRLYPRNPSKAMARMTISFGAAQIIAPAVSGYIAALTGSYDGALWMAAAVMVTGMACLLLLPRRRTQAAAEAAA</sequence>
<feature type="transmembrane region" description="Helical" evidence="4">
    <location>
        <begin position="219"/>
        <end position="248"/>
    </location>
</feature>
<feature type="domain" description="Major facilitator superfamily (MFS) profile" evidence="5">
    <location>
        <begin position="20"/>
        <end position="397"/>
    </location>
</feature>
<dbReference type="InterPro" id="IPR036259">
    <property type="entry name" value="MFS_trans_sf"/>
</dbReference>
<evidence type="ECO:0000256" key="4">
    <source>
        <dbReference type="SAM" id="Phobius"/>
    </source>
</evidence>
<proteinExistence type="predicted"/>
<dbReference type="eggNOG" id="COG2814">
    <property type="taxonomic scope" value="Bacteria"/>
</dbReference>
<evidence type="ECO:0000259" key="5">
    <source>
        <dbReference type="PROSITE" id="PS50850"/>
    </source>
</evidence>
<evidence type="ECO:0000256" key="1">
    <source>
        <dbReference type="ARBA" id="ARBA00022692"/>
    </source>
</evidence>
<feature type="transmembrane region" description="Helical" evidence="4">
    <location>
        <begin position="313"/>
        <end position="335"/>
    </location>
</feature>
<feature type="transmembrane region" description="Helical" evidence="4">
    <location>
        <begin position="373"/>
        <end position="392"/>
    </location>
</feature>
<keyword evidence="7" id="KW-1185">Reference proteome</keyword>
<evidence type="ECO:0000313" key="6">
    <source>
        <dbReference type="EMBL" id="ABQ30263.1"/>
    </source>
</evidence>
<feature type="transmembrane region" description="Helical" evidence="4">
    <location>
        <begin position="254"/>
        <end position="273"/>
    </location>
</feature>
<dbReference type="InterPro" id="IPR010645">
    <property type="entry name" value="MFS_4"/>
</dbReference>
<dbReference type="HOGENOM" id="CLU_001265_7_2_5"/>
<evidence type="ECO:0000256" key="3">
    <source>
        <dbReference type="ARBA" id="ARBA00023136"/>
    </source>
</evidence>
<feature type="transmembrane region" description="Helical" evidence="4">
    <location>
        <begin position="347"/>
        <end position="367"/>
    </location>
</feature>
<dbReference type="GO" id="GO:0005886">
    <property type="term" value="C:plasma membrane"/>
    <property type="evidence" value="ECO:0007669"/>
    <property type="project" value="TreeGrafter"/>
</dbReference>
<dbReference type="PANTHER" id="PTHR23537:SF1">
    <property type="entry name" value="SUGAR TRANSPORTER"/>
    <property type="match status" value="1"/>
</dbReference>
<dbReference type="Gene3D" id="1.20.1250.20">
    <property type="entry name" value="MFS general substrate transporter like domains"/>
    <property type="match status" value="2"/>
</dbReference>
<dbReference type="AlphaFoldDB" id="A5FXD1"/>
<dbReference type="Proteomes" id="UP000000245">
    <property type="component" value="Chromosome"/>
</dbReference>
<dbReference type="SUPFAM" id="SSF103473">
    <property type="entry name" value="MFS general substrate transporter"/>
    <property type="match status" value="1"/>
</dbReference>
<feature type="transmembrane region" description="Helical" evidence="4">
    <location>
        <begin position="150"/>
        <end position="172"/>
    </location>
</feature>
<dbReference type="STRING" id="349163.Acry_1047"/>
<dbReference type="GO" id="GO:0022857">
    <property type="term" value="F:transmembrane transporter activity"/>
    <property type="evidence" value="ECO:0007669"/>
    <property type="project" value="InterPro"/>
</dbReference>
<keyword evidence="1 4" id="KW-0812">Transmembrane</keyword>
<dbReference type="RefSeq" id="WP_011941951.1">
    <property type="nucleotide sequence ID" value="NC_009484.1"/>
</dbReference>
<dbReference type="PROSITE" id="PS50850">
    <property type="entry name" value="MFS"/>
    <property type="match status" value="1"/>
</dbReference>
<name>A5FXD1_ACICJ</name>
<feature type="transmembrane region" description="Helical" evidence="4">
    <location>
        <begin position="87"/>
        <end position="111"/>
    </location>
</feature>
<dbReference type="KEGG" id="acr:Acry_1047"/>
<feature type="transmembrane region" description="Helical" evidence="4">
    <location>
        <begin position="117"/>
        <end position="138"/>
    </location>
</feature>
<feature type="transmembrane region" description="Helical" evidence="4">
    <location>
        <begin position="60"/>
        <end position="80"/>
    </location>
</feature>
<keyword evidence="2 4" id="KW-1133">Transmembrane helix</keyword>
<dbReference type="EMBL" id="CP000697">
    <property type="protein sequence ID" value="ABQ30263.1"/>
    <property type="molecule type" value="Genomic_DNA"/>
</dbReference>
<evidence type="ECO:0000313" key="7">
    <source>
        <dbReference type="Proteomes" id="UP000000245"/>
    </source>
</evidence>
<dbReference type="InterPro" id="IPR020846">
    <property type="entry name" value="MFS_dom"/>
</dbReference>
<gene>
    <name evidence="6" type="ordered locus">Acry_1047</name>
</gene>
<reference evidence="6 7" key="1">
    <citation type="submission" date="2007-05" db="EMBL/GenBank/DDBJ databases">
        <title>Complete sequence of chromosome of Acidiphilium cryptum JF-5.</title>
        <authorList>
            <consortium name="US DOE Joint Genome Institute"/>
            <person name="Copeland A."/>
            <person name="Lucas S."/>
            <person name="Lapidus A."/>
            <person name="Barry K."/>
            <person name="Detter J.C."/>
            <person name="Glavina del Rio T."/>
            <person name="Hammon N."/>
            <person name="Israni S."/>
            <person name="Dalin E."/>
            <person name="Tice H."/>
            <person name="Pitluck S."/>
            <person name="Sims D."/>
            <person name="Brettin T."/>
            <person name="Bruce D."/>
            <person name="Han C."/>
            <person name="Schmutz J."/>
            <person name="Larimer F."/>
            <person name="Land M."/>
            <person name="Hauser L."/>
            <person name="Kyrpides N."/>
            <person name="Kim E."/>
            <person name="Magnuson T."/>
            <person name="Richardson P."/>
        </authorList>
    </citation>
    <scope>NUCLEOTIDE SEQUENCE [LARGE SCALE GENOMIC DNA]</scope>
    <source>
        <strain evidence="6 7">JF-5</strain>
    </source>
</reference>